<keyword evidence="5 13" id="KW-0349">Heme</keyword>
<keyword evidence="9" id="KW-0560">Oxidoreductase</keyword>
<dbReference type="PANTHER" id="PTHR24305:SF166">
    <property type="entry name" value="CYTOCHROME P450 12A4, MITOCHONDRIAL-RELATED"/>
    <property type="match status" value="1"/>
</dbReference>
<reference evidence="16" key="1">
    <citation type="journal article" date="2017" name="Nat. Ecol. Evol.">
        <title>Genome expansion and lineage-specific genetic innovations in the forest pathogenic fungi Armillaria.</title>
        <authorList>
            <person name="Sipos G."/>
            <person name="Prasanna A.N."/>
            <person name="Walter M.C."/>
            <person name="O'Connor E."/>
            <person name="Balint B."/>
            <person name="Krizsan K."/>
            <person name="Kiss B."/>
            <person name="Hess J."/>
            <person name="Varga T."/>
            <person name="Slot J."/>
            <person name="Riley R."/>
            <person name="Boka B."/>
            <person name="Rigling D."/>
            <person name="Barry K."/>
            <person name="Lee J."/>
            <person name="Mihaltcheva S."/>
            <person name="LaButti K."/>
            <person name="Lipzen A."/>
            <person name="Waldron R."/>
            <person name="Moloney N.M."/>
            <person name="Sperisen C."/>
            <person name="Kredics L."/>
            <person name="Vagvoelgyi C."/>
            <person name="Patrignani A."/>
            <person name="Fitzpatrick D."/>
            <person name="Nagy I."/>
            <person name="Doyle S."/>
            <person name="Anderson J.B."/>
            <person name="Grigoriev I.V."/>
            <person name="Gueldener U."/>
            <person name="Muensterkoetter M."/>
            <person name="Nagy L.G."/>
        </authorList>
    </citation>
    <scope>NUCLEOTIDE SEQUENCE [LARGE SCALE GENOMIC DNA]</scope>
    <source>
        <strain evidence="16">C18/9</strain>
    </source>
</reference>
<comment type="pathway">
    <text evidence="3">Secondary metabolite biosynthesis; terpenoid biosynthesis.</text>
</comment>
<dbReference type="PRINTS" id="PR00385">
    <property type="entry name" value="P450"/>
</dbReference>
<comment type="similarity">
    <text evidence="4">Belongs to the cytochrome P450 family.</text>
</comment>
<keyword evidence="8 14" id="KW-1133">Transmembrane helix</keyword>
<keyword evidence="10 13" id="KW-0408">Iron</keyword>
<comment type="subcellular location">
    <subcellularLocation>
        <location evidence="2">Membrane</location>
    </subcellularLocation>
</comment>
<evidence type="ECO:0000256" key="4">
    <source>
        <dbReference type="ARBA" id="ARBA00010617"/>
    </source>
</evidence>
<dbReference type="InterPro" id="IPR050121">
    <property type="entry name" value="Cytochrome_P450_monoxygenase"/>
</dbReference>
<evidence type="ECO:0000256" key="8">
    <source>
        <dbReference type="ARBA" id="ARBA00022989"/>
    </source>
</evidence>
<feature type="binding site" description="axial binding residue" evidence="13">
    <location>
        <position position="487"/>
    </location>
    <ligand>
        <name>heme</name>
        <dbReference type="ChEBI" id="CHEBI:30413"/>
    </ligand>
    <ligandPart>
        <name>Fe</name>
        <dbReference type="ChEBI" id="CHEBI:18248"/>
    </ligandPart>
</feature>
<organism evidence="15 16">
    <name type="scientific">Armillaria ostoyae</name>
    <name type="common">Armillaria root rot fungus</name>
    <dbReference type="NCBI Taxonomy" id="47428"/>
    <lineage>
        <taxon>Eukaryota</taxon>
        <taxon>Fungi</taxon>
        <taxon>Dikarya</taxon>
        <taxon>Basidiomycota</taxon>
        <taxon>Agaricomycotina</taxon>
        <taxon>Agaricomycetes</taxon>
        <taxon>Agaricomycetidae</taxon>
        <taxon>Agaricales</taxon>
        <taxon>Marasmiineae</taxon>
        <taxon>Physalacriaceae</taxon>
        <taxon>Armillaria</taxon>
    </lineage>
</organism>
<evidence type="ECO:0000256" key="12">
    <source>
        <dbReference type="ARBA" id="ARBA00023136"/>
    </source>
</evidence>
<gene>
    <name evidence="15" type="ORF">ARMOST_14653</name>
</gene>
<evidence type="ECO:0000256" key="5">
    <source>
        <dbReference type="ARBA" id="ARBA00022617"/>
    </source>
</evidence>
<keyword evidence="12 14" id="KW-0472">Membrane</keyword>
<dbReference type="InterPro" id="IPR002401">
    <property type="entry name" value="Cyt_P450_E_grp-I"/>
</dbReference>
<dbReference type="AlphaFoldDB" id="A0A284RR74"/>
<keyword evidence="16" id="KW-1185">Reference proteome</keyword>
<dbReference type="SUPFAM" id="SSF48264">
    <property type="entry name" value="Cytochrome P450"/>
    <property type="match status" value="1"/>
</dbReference>
<dbReference type="GO" id="GO:0005506">
    <property type="term" value="F:iron ion binding"/>
    <property type="evidence" value="ECO:0007669"/>
    <property type="project" value="InterPro"/>
</dbReference>
<sequence length="543" mass="60226">MPASVLGDLSLFFLISVAVVAYHYVERRNRAVSKLQCAPLDQAHWLWGHEYAIWSSEANVKHSQHSRWATILGPLYRIKAPLFGNDVVVTSDNTAAQHILQHCYRYVKAPEFRPTAERWLGKGVIWAEGDEHKHQRRLLAPAFTLAAVRGMMDDVIACVERVSYRYFYSMKNRNTDFGASQTATGLSEHLASQGGDAVVNLSPFISSCTLDIIGRIAFGHDFGGGISEDAQNIAESWHHDVLLAHTFAGFFAPILLVKFPWIQKLPVAALQTDGVAKQVAHRIGSQILKDNAAESSGKDILSILLDNQKHNRKESERLSDETLLANISTFLMVGHETTSCSIIFSLYELAGQPDIQEKLRREIHALGSDLNYDSISNLSFLDAVIREGLRLHAPSPRTDRVALEDDVIPFSRPIVAANGHAITSLPIKAGQIIQIPTSVLNTDPEVWGPDAHVFKPSRWLETAMPIDQLPRGPVSGLASFLDGPRNCLGWRLAVLEFKVILALLIRDFSFERTGAKVEEFRAATTQAFVGNEVMMPLRVCLAQ</sequence>
<keyword evidence="11" id="KW-0503">Monooxygenase</keyword>
<proteinExistence type="inferred from homology"/>
<dbReference type="InterPro" id="IPR036396">
    <property type="entry name" value="Cyt_P450_sf"/>
</dbReference>
<keyword evidence="7 13" id="KW-0479">Metal-binding</keyword>
<dbReference type="GO" id="GO:0020037">
    <property type="term" value="F:heme binding"/>
    <property type="evidence" value="ECO:0007669"/>
    <property type="project" value="InterPro"/>
</dbReference>
<evidence type="ECO:0000256" key="6">
    <source>
        <dbReference type="ARBA" id="ARBA00022692"/>
    </source>
</evidence>
<dbReference type="PANTHER" id="PTHR24305">
    <property type="entry name" value="CYTOCHROME P450"/>
    <property type="match status" value="1"/>
</dbReference>
<dbReference type="GO" id="GO:0004497">
    <property type="term" value="F:monooxygenase activity"/>
    <property type="evidence" value="ECO:0007669"/>
    <property type="project" value="UniProtKB-KW"/>
</dbReference>
<comment type="cofactor">
    <cofactor evidence="1 13">
        <name>heme</name>
        <dbReference type="ChEBI" id="CHEBI:30413"/>
    </cofactor>
</comment>
<evidence type="ECO:0000256" key="13">
    <source>
        <dbReference type="PIRSR" id="PIRSR602401-1"/>
    </source>
</evidence>
<evidence type="ECO:0000256" key="2">
    <source>
        <dbReference type="ARBA" id="ARBA00004370"/>
    </source>
</evidence>
<evidence type="ECO:0000256" key="14">
    <source>
        <dbReference type="SAM" id="Phobius"/>
    </source>
</evidence>
<keyword evidence="6 14" id="KW-0812">Transmembrane</keyword>
<feature type="transmembrane region" description="Helical" evidence="14">
    <location>
        <begin position="241"/>
        <end position="261"/>
    </location>
</feature>
<dbReference type="GO" id="GO:0016020">
    <property type="term" value="C:membrane"/>
    <property type="evidence" value="ECO:0007669"/>
    <property type="project" value="UniProtKB-SubCell"/>
</dbReference>
<dbReference type="Gene3D" id="1.10.630.10">
    <property type="entry name" value="Cytochrome P450"/>
    <property type="match status" value="1"/>
</dbReference>
<dbReference type="Pfam" id="PF00067">
    <property type="entry name" value="p450"/>
    <property type="match status" value="1"/>
</dbReference>
<evidence type="ECO:0000256" key="7">
    <source>
        <dbReference type="ARBA" id="ARBA00022723"/>
    </source>
</evidence>
<evidence type="ECO:0000256" key="1">
    <source>
        <dbReference type="ARBA" id="ARBA00001971"/>
    </source>
</evidence>
<accession>A0A284RR74</accession>
<dbReference type="GO" id="GO:0016705">
    <property type="term" value="F:oxidoreductase activity, acting on paired donors, with incorporation or reduction of molecular oxygen"/>
    <property type="evidence" value="ECO:0007669"/>
    <property type="project" value="InterPro"/>
</dbReference>
<protein>
    <recommendedName>
        <fullName evidence="17">Cytochrome P450</fullName>
    </recommendedName>
</protein>
<feature type="transmembrane region" description="Helical" evidence="14">
    <location>
        <begin position="6"/>
        <end position="25"/>
    </location>
</feature>
<evidence type="ECO:0000256" key="9">
    <source>
        <dbReference type="ARBA" id="ARBA00023002"/>
    </source>
</evidence>
<dbReference type="InterPro" id="IPR001128">
    <property type="entry name" value="Cyt_P450"/>
</dbReference>
<dbReference type="EMBL" id="FUEG01000013">
    <property type="protein sequence ID" value="SJL11250.1"/>
    <property type="molecule type" value="Genomic_DNA"/>
</dbReference>
<evidence type="ECO:0008006" key="17">
    <source>
        <dbReference type="Google" id="ProtNLM"/>
    </source>
</evidence>
<evidence type="ECO:0000256" key="3">
    <source>
        <dbReference type="ARBA" id="ARBA00004721"/>
    </source>
</evidence>
<evidence type="ECO:0000256" key="10">
    <source>
        <dbReference type="ARBA" id="ARBA00023004"/>
    </source>
</evidence>
<dbReference type="OMA" id="HAPMEAI"/>
<name>A0A284RR74_ARMOS</name>
<dbReference type="Proteomes" id="UP000219338">
    <property type="component" value="Unassembled WGS sequence"/>
</dbReference>
<evidence type="ECO:0000256" key="11">
    <source>
        <dbReference type="ARBA" id="ARBA00023033"/>
    </source>
</evidence>
<evidence type="ECO:0000313" key="15">
    <source>
        <dbReference type="EMBL" id="SJL11250.1"/>
    </source>
</evidence>
<dbReference type="PRINTS" id="PR00463">
    <property type="entry name" value="EP450I"/>
</dbReference>
<dbReference type="STRING" id="47428.A0A284RR74"/>
<dbReference type="OrthoDB" id="1470350at2759"/>
<evidence type="ECO:0000313" key="16">
    <source>
        <dbReference type="Proteomes" id="UP000219338"/>
    </source>
</evidence>